<proteinExistence type="predicted"/>
<organism evidence="1 2">
    <name type="scientific">Rhododendron molle</name>
    <name type="common">Chinese azalea</name>
    <name type="synonym">Azalea mollis</name>
    <dbReference type="NCBI Taxonomy" id="49168"/>
    <lineage>
        <taxon>Eukaryota</taxon>
        <taxon>Viridiplantae</taxon>
        <taxon>Streptophyta</taxon>
        <taxon>Embryophyta</taxon>
        <taxon>Tracheophyta</taxon>
        <taxon>Spermatophyta</taxon>
        <taxon>Magnoliopsida</taxon>
        <taxon>eudicotyledons</taxon>
        <taxon>Gunneridae</taxon>
        <taxon>Pentapetalae</taxon>
        <taxon>asterids</taxon>
        <taxon>Ericales</taxon>
        <taxon>Ericaceae</taxon>
        <taxon>Ericoideae</taxon>
        <taxon>Rhodoreae</taxon>
        <taxon>Rhododendron</taxon>
    </lineage>
</organism>
<evidence type="ECO:0000313" key="2">
    <source>
        <dbReference type="Proteomes" id="UP001062846"/>
    </source>
</evidence>
<accession>A0ACC0M1J9</accession>
<reference evidence="1" key="1">
    <citation type="submission" date="2022-02" db="EMBL/GenBank/DDBJ databases">
        <title>Plant Genome Project.</title>
        <authorList>
            <person name="Zhang R.-G."/>
        </authorList>
    </citation>
    <scope>NUCLEOTIDE SEQUENCE</scope>
    <source>
        <strain evidence="1">AT1</strain>
    </source>
</reference>
<dbReference type="EMBL" id="CM046397">
    <property type="protein sequence ID" value="KAI8534467.1"/>
    <property type="molecule type" value="Genomic_DNA"/>
</dbReference>
<dbReference type="Proteomes" id="UP001062846">
    <property type="component" value="Chromosome 10"/>
</dbReference>
<keyword evidence="2" id="KW-1185">Reference proteome</keyword>
<gene>
    <name evidence="1" type="ORF">RHMOL_Rhmol10G0092100</name>
</gene>
<comment type="caution">
    <text evidence="1">The sequence shown here is derived from an EMBL/GenBank/DDBJ whole genome shotgun (WGS) entry which is preliminary data.</text>
</comment>
<protein>
    <submittedName>
        <fullName evidence="1">Uncharacterized protein</fullName>
    </submittedName>
</protein>
<sequence>MAPRSKKSSASSNLNGTKSNIAPVRVDTPATTPSEILALTPSTVASPSTHASASGAPLAKRRRVRGPTRGKRIKRIIAENKGERIPAYVTPEMRAFCGINANKVASEIGTQIRWICPIQGFYSSWKNVSDEYKNLILQAVRDKFKVTKNDVEGTELVEQVFNEKANLLYKDWKWRMNDFYTKTAKTAGLDAYQHPYQKMPLDDWKYMIDHVFKDPNREARKKAGKQNRGDVPYGHTTSSRSFAAVMTIAADREKQRIANEGNDDDGNGNEPNSNEGNERTKKLDLCDLFEASHRLRDTNEWINSKCQEKHEMMVAIRDEAALSGTPLSAEELSIKCLGRRRQRTT</sequence>
<evidence type="ECO:0000313" key="1">
    <source>
        <dbReference type="EMBL" id="KAI8534467.1"/>
    </source>
</evidence>
<name>A0ACC0M1J9_RHOML</name>